<proteinExistence type="predicted"/>
<feature type="transmembrane region" description="Helical" evidence="1">
    <location>
        <begin position="196"/>
        <end position="214"/>
    </location>
</feature>
<feature type="transmembrane region" description="Helical" evidence="1">
    <location>
        <begin position="76"/>
        <end position="96"/>
    </location>
</feature>
<keyword evidence="1" id="KW-1133">Transmembrane helix</keyword>
<keyword evidence="1" id="KW-0472">Membrane</keyword>
<evidence type="ECO:0000313" key="4">
    <source>
        <dbReference type="Proteomes" id="UP000549971"/>
    </source>
</evidence>
<reference evidence="3 4" key="1">
    <citation type="submission" date="2020-08" db="EMBL/GenBank/DDBJ databases">
        <title>Sequencing the genomes of 1000 actinobacteria strains.</title>
        <authorList>
            <person name="Klenk H.-P."/>
        </authorList>
    </citation>
    <scope>NUCLEOTIDE SEQUENCE [LARGE SCALE GENOMIC DNA]</scope>
    <source>
        <strain evidence="3 4">DSM 28967</strain>
    </source>
</reference>
<feature type="transmembrane region" description="Helical" evidence="1">
    <location>
        <begin position="226"/>
        <end position="245"/>
    </location>
</feature>
<feature type="transmembrane region" description="Helical" evidence="1">
    <location>
        <begin position="251"/>
        <end position="270"/>
    </location>
</feature>
<keyword evidence="1" id="KW-0812">Transmembrane</keyword>
<feature type="transmembrane region" description="Helical" evidence="1">
    <location>
        <begin position="277"/>
        <end position="297"/>
    </location>
</feature>
<feature type="transmembrane region" description="Helical" evidence="1">
    <location>
        <begin position="20"/>
        <end position="41"/>
    </location>
</feature>
<feature type="transmembrane region" description="Helical" evidence="1">
    <location>
        <begin position="47"/>
        <end position="64"/>
    </location>
</feature>
<dbReference type="GO" id="GO:0004175">
    <property type="term" value="F:endopeptidase activity"/>
    <property type="evidence" value="ECO:0007669"/>
    <property type="project" value="UniProtKB-ARBA"/>
</dbReference>
<sequence>MTADASPRQSPIRQTTGAGLTALTLAVLATVGSSLAIQLVAEDVPRIALGILVTLLLCVGGALLRTRGRHRPVGDAVLALGALSVFGWASAVITSIPAVDRWLEAVPLAVAFLVVNATKLTSVAALVIIAVACGWTRDGLLFVRGRINGRTCVPGLRWPVVGPIVIVAVVALFLTAPEVLANFTGVRQVADLLLPVLPFLLAGPLVNAVSEELLYRHALITTLRPLIGAGVAVVVSSAIFGLGHVTGSPGGWTGVLFTFGYGLVSALAMLQNRGTVWNTGIHFFADLAAISALIIAAA</sequence>
<accession>A0A7W9JBW6</accession>
<feature type="transmembrane region" description="Helical" evidence="1">
    <location>
        <begin position="108"/>
        <end position="135"/>
    </location>
</feature>
<dbReference type="Proteomes" id="UP000549971">
    <property type="component" value="Unassembled WGS sequence"/>
</dbReference>
<dbReference type="GO" id="GO:0080120">
    <property type="term" value="P:CAAX-box protein maturation"/>
    <property type="evidence" value="ECO:0007669"/>
    <property type="project" value="UniProtKB-ARBA"/>
</dbReference>
<evidence type="ECO:0000259" key="2">
    <source>
        <dbReference type="Pfam" id="PF02517"/>
    </source>
</evidence>
<keyword evidence="4" id="KW-1185">Reference proteome</keyword>
<feature type="transmembrane region" description="Helical" evidence="1">
    <location>
        <begin position="156"/>
        <end position="176"/>
    </location>
</feature>
<gene>
    <name evidence="3" type="ORF">HDA39_005839</name>
</gene>
<keyword evidence="3" id="KW-0645">Protease</keyword>
<organism evidence="3 4">
    <name type="scientific">Kribbella italica</name>
    <dbReference type="NCBI Taxonomy" id="1540520"/>
    <lineage>
        <taxon>Bacteria</taxon>
        <taxon>Bacillati</taxon>
        <taxon>Actinomycetota</taxon>
        <taxon>Actinomycetes</taxon>
        <taxon>Propionibacteriales</taxon>
        <taxon>Kribbellaceae</taxon>
        <taxon>Kribbella</taxon>
    </lineage>
</organism>
<comment type="caution">
    <text evidence="3">The sequence shown here is derived from an EMBL/GenBank/DDBJ whole genome shotgun (WGS) entry which is preliminary data.</text>
</comment>
<protein>
    <submittedName>
        <fullName evidence="3">Membrane protease YdiL (CAAX protease family)</fullName>
    </submittedName>
</protein>
<dbReference type="InterPro" id="IPR003675">
    <property type="entry name" value="Rce1/LyrA-like_dom"/>
</dbReference>
<dbReference type="RefSeq" id="WP_184800514.1">
    <property type="nucleotide sequence ID" value="NZ_JACHMY010000001.1"/>
</dbReference>
<dbReference type="GO" id="GO:0006508">
    <property type="term" value="P:proteolysis"/>
    <property type="evidence" value="ECO:0007669"/>
    <property type="project" value="UniProtKB-KW"/>
</dbReference>
<keyword evidence="3" id="KW-0378">Hydrolase</keyword>
<name>A0A7W9JBW6_9ACTN</name>
<evidence type="ECO:0000256" key="1">
    <source>
        <dbReference type="SAM" id="Phobius"/>
    </source>
</evidence>
<evidence type="ECO:0000313" key="3">
    <source>
        <dbReference type="EMBL" id="MBB5839105.1"/>
    </source>
</evidence>
<dbReference type="Pfam" id="PF02517">
    <property type="entry name" value="Rce1-like"/>
    <property type="match status" value="1"/>
</dbReference>
<feature type="domain" description="CAAX prenyl protease 2/Lysostaphin resistance protein A-like" evidence="2">
    <location>
        <begin position="196"/>
        <end position="287"/>
    </location>
</feature>
<dbReference type="EMBL" id="JACHMY010000001">
    <property type="protein sequence ID" value="MBB5839105.1"/>
    <property type="molecule type" value="Genomic_DNA"/>
</dbReference>
<dbReference type="AlphaFoldDB" id="A0A7W9JBW6"/>